<reference evidence="1" key="1">
    <citation type="submission" date="2014-09" db="EMBL/GenBank/DDBJ databases">
        <authorList>
            <person name="Magalhaes I.L.F."/>
            <person name="Oliveira U."/>
            <person name="Santos F.R."/>
            <person name="Vidigal T.H.D.A."/>
            <person name="Brescovit A.D."/>
            <person name="Santos A.J."/>
        </authorList>
    </citation>
    <scope>NUCLEOTIDE SEQUENCE</scope>
    <source>
        <tissue evidence="1">Shoot tissue taken approximately 20 cm above the soil surface</tissue>
    </source>
</reference>
<organism evidence="1">
    <name type="scientific">Arundo donax</name>
    <name type="common">Giant reed</name>
    <name type="synonym">Donax arundinaceus</name>
    <dbReference type="NCBI Taxonomy" id="35708"/>
    <lineage>
        <taxon>Eukaryota</taxon>
        <taxon>Viridiplantae</taxon>
        <taxon>Streptophyta</taxon>
        <taxon>Embryophyta</taxon>
        <taxon>Tracheophyta</taxon>
        <taxon>Spermatophyta</taxon>
        <taxon>Magnoliopsida</taxon>
        <taxon>Liliopsida</taxon>
        <taxon>Poales</taxon>
        <taxon>Poaceae</taxon>
        <taxon>PACMAD clade</taxon>
        <taxon>Arundinoideae</taxon>
        <taxon>Arundineae</taxon>
        <taxon>Arundo</taxon>
    </lineage>
</organism>
<evidence type="ECO:0000313" key="1">
    <source>
        <dbReference type="EMBL" id="JAD30482.1"/>
    </source>
</evidence>
<proteinExistence type="predicted"/>
<dbReference type="EMBL" id="GBRH01267413">
    <property type="protein sequence ID" value="JAD30482.1"/>
    <property type="molecule type" value="Transcribed_RNA"/>
</dbReference>
<dbReference type="AlphaFoldDB" id="A0A0A8Z6L3"/>
<sequence>MSHEKMHQNQESMEKYLERKWKVIPQWKTEKQQQ</sequence>
<accession>A0A0A8Z6L3</accession>
<reference evidence="1" key="2">
    <citation type="journal article" date="2015" name="Data Brief">
        <title>Shoot transcriptome of the giant reed, Arundo donax.</title>
        <authorList>
            <person name="Barrero R.A."/>
            <person name="Guerrero F.D."/>
            <person name="Moolhuijzen P."/>
            <person name="Goolsby J.A."/>
            <person name="Tidwell J."/>
            <person name="Bellgard S.E."/>
            <person name="Bellgard M.I."/>
        </authorList>
    </citation>
    <scope>NUCLEOTIDE SEQUENCE</scope>
    <source>
        <tissue evidence="1">Shoot tissue taken approximately 20 cm above the soil surface</tissue>
    </source>
</reference>
<name>A0A0A8Z6L3_ARUDO</name>
<protein>
    <submittedName>
        <fullName evidence="1">Uncharacterized protein</fullName>
    </submittedName>
</protein>